<comment type="caution">
    <text evidence="3">The sequence shown here is derived from an EMBL/GenBank/DDBJ whole genome shotgun (WGS) entry which is preliminary data.</text>
</comment>
<sequence>MLIRMVVSRNTIIYGYSKWVSFEEALGVVSKMHCSGMQLNETTFSSVIWSFASRKIVHGLLIGYGFESDFSIGGALIDFYCCSDSIEDAKRVFDRLASPCLNVSNTLIRCLISMGRIEESERLFKGMVETNAMSYNLMIKGYAVSGRIEDSTRLFEEIPQRTIVSSNTMISKTANSVML</sequence>
<dbReference type="OMA" id="MVETNAM"/>
<organism evidence="3 4">
    <name type="scientific">Tetracentron sinense</name>
    <name type="common">Spur-leaf</name>
    <dbReference type="NCBI Taxonomy" id="13715"/>
    <lineage>
        <taxon>Eukaryota</taxon>
        <taxon>Viridiplantae</taxon>
        <taxon>Streptophyta</taxon>
        <taxon>Embryophyta</taxon>
        <taxon>Tracheophyta</taxon>
        <taxon>Spermatophyta</taxon>
        <taxon>Magnoliopsida</taxon>
        <taxon>Trochodendrales</taxon>
        <taxon>Trochodendraceae</taxon>
        <taxon>Tetracentron</taxon>
    </lineage>
</organism>
<dbReference type="InterPro" id="IPR002885">
    <property type="entry name" value="PPR_rpt"/>
</dbReference>
<dbReference type="PROSITE" id="PS51375">
    <property type="entry name" value="PPR"/>
    <property type="match status" value="1"/>
</dbReference>
<evidence type="ECO:0000313" key="3">
    <source>
        <dbReference type="EMBL" id="KAF8399216.1"/>
    </source>
</evidence>
<dbReference type="EMBL" id="JABCRI010000010">
    <property type="protein sequence ID" value="KAF8399216.1"/>
    <property type="molecule type" value="Genomic_DNA"/>
</dbReference>
<evidence type="ECO:0000313" key="4">
    <source>
        <dbReference type="Proteomes" id="UP000655225"/>
    </source>
</evidence>
<dbReference type="AlphaFoldDB" id="A0A834Z8K4"/>
<proteinExistence type="predicted"/>
<accession>A0A834Z8K4</accession>
<feature type="repeat" description="PPR" evidence="2">
    <location>
        <begin position="131"/>
        <end position="165"/>
    </location>
</feature>
<protein>
    <recommendedName>
        <fullName evidence="5">Pentatricopeptide repeat-containing protein</fullName>
    </recommendedName>
</protein>
<dbReference type="Gene3D" id="1.25.40.10">
    <property type="entry name" value="Tetratricopeptide repeat domain"/>
    <property type="match status" value="2"/>
</dbReference>
<name>A0A834Z8K4_TETSI</name>
<dbReference type="InterPro" id="IPR046960">
    <property type="entry name" value="PPR_At4g14850-like_plant"/>
</dbReference>
<dbReference type="Pfam" id="PF01535">
    <property type="entry name" value="PPR"/>
    <property type="match status" value="4"/>
</dbReference>
<dbReference type="GO" id="GO:0003723">
    <property type="term" value="F:RNA binding"/>
    <property type="evidence" value="ECO:0007669"/>
    <property type="project" value="InterPro"/>
</dbReference>
<dbReference type="InterPro" id="IPR011990">
    <property type="entry name" value="TPR-like_helical_dom_sf"/>
</dbReference>
<dbReference type="Proteomes" id="UP000655225">
    <property type="component" value="Unassembled WGS sequence"/>
</dbReference>
<dbReference type="OrthoDB" id="1886324at2759"/>
<dbReference type="GO" id="GO:0009451">
    <property type="term" value="P:RNA modification"/>
    <property type="evidence" value="ECO:0007669"/>
    <property type="project" value="InterPro"/>
</dbReference>
<gene>
    <name evidence="3" type="ORF">HHK36_015081</name>
</gene>
<dbReference type="PANTHER" id="PTHR47926">
    <property type="entry name" value="PENTATRICOPEPTIDE REPEAT-CONTAINING PROTEIN"/>
    <property type="match status" value="1"/>
</dbReference>
<evidence type="ECO:0000256" key="1">
    <source>
        <dbReference type="ARBA" id="ARBA00022737"/>
    </source>
</evidence>
<evidence type="ECO:0000256" key="2">
    <source>
        <dbReference type="PROSITE-ProRule" id="PRU00708"/>
    </source>
</evidence>
<keyword evidence="4" id="KW-1185">Reference proteome</keyword>
<evidence type="ECO:0008006" key="5">
    <source>
        <dbReference type="Google" id="ProtNLM"/>
    </source>
</evidence>
<reference evidence="3 4" key="1">
    <citation type="submission" date="2020-04" db="EMBL/GenBank/DDBJ databases">
        <title>Plant Genome Project.</title>
        <authorList>
            <person name="Zhang R.-G."/>
        </authorList>
    </citation>
    <scope>NUCLEOTIDE SEQUENCE [LARGE SCALE GENOMIC DNA]</scope>
    <source>
        <strain evidence="3">YNK0</strain>
        <tissue evidence="3">Leaf</tissue>
    </source>
</reference>
<keyword evidence="1" id="KW-0677">Repeat</keyword>
<dbReference type="NCBIfam" id="TIGR00756">
    <property type="entry name" value="PPR"/>
    <property type="match status" value="3"/>
</dbReference>